<dbReference type="AlphaFoldDB" id="A0A1B7TI38"/>
<dbReference type="SMART" id="SM00173">
    <property type="entry name" value="RAS"/>
    <property type="match status" value="1"/>
</dbReference>
<keyword evidence="4" id="KW-0378">Hydrolase</keyword>
<evidence type="ECO:0000313" key="5">
    <source>
        <dbReference type="Proteomes" id="UP000092321"/>
    </source>
</evidence>
<comment type="subcellular location">
    <subcellularLocation>
        <location evidence="3">Endomembrane system</location>
        <topology evidence="3">Lipid-anchor</topology>
        <orientation evidence="3">Cytoplasmic side</orientation>
    </subcellularLocation>
</comment>
<dbReference type="EMBL" id="LXPE01000004">
    <property type="protein sequence ID" value="OBA28393.1"/>
    <property type="molecule type" value="Genomic_DNA"/>
</dbReference>
<dbReference type="InterPro" id="IPR005225">
    <property type="entry name" value="Small_GTP-bd"/>
</dbReference>
<dbReference type="GO" id="GO:0005525">
    <property type="term" value="F:GTP binding"/>
    <property type="evidence" value="ECO:0007669"/>
    <property type="project" value="UniProtKB-KW"/>
</dbReference>
<dbReference type="Pfam" id="PF00071">
    <property type="entry name" value="Ras"/>
    <property type="match status" value="1"/>
</dbReference>
<evidence type="ECO:0000313" key="4">
    <source>
        <dbReference type="EMBL" id="OBA28393.1"/>
    </source>
</evidence>
<dbReference type="GO" id="GO:0012505">
    <property type="term" value="C:endomembrane system"/>
    <property type="evidence" value="ECO:0007669"/>
    <property type="project" value="UniProtKB-SubCell"/>
</dbReference>
<dbReference type="InterPro" id="IPR001806">
    <property type="entry name" value="Small_GTPase"/>
</dbReference>
<dbReference type="Proteomes" id="UP000092321">
    <property type="component" value="Unassembled WGS sequence"/>
</dbReference>
<feature type="non-terminal residue" evidence="4">
    <location>
        <position position="150"/>
    </location>
</feature>
<dbReference type="PRINTS" id="PR00449">
    <property type="entry name" value="RASTRNSFRMNG"/>
</dbReference>
<name>A0A1B7TI38_9ASCO</name>
<dbReference type="NCBIfam" id="TIGR00231">
    <property type="entry name" value="small_GTP"/>
    <property type="match status" value="1"/>
</dbReference>
<evidence type="ECO:0000256" key="2">
    <source>
        <dbReference type="ARBA" id="ARBA00023134"/>
    </source>
</evidence>
<proteinExistence type="predicted"/>
<dbReference type="SMART" id="SM00174">
    <property type="entry name" value="RHO"/>
    <property type="match status" value="1"/>
</dbReference>
<evidence type="ECO:0000256" key="1">
    <source>
        <dbReference type="ARBA" id="ARBA00022741"/>
    </source>
</evidence>
<dbReference type="SMART" id="SM00175">
    <property type="entry name" value="RAB"/>
    <property type="match status" value="1"/>
</dbReference>
<evidence type="ECO:0000256" key="3">
    <source>
        <dbReference type="ARBA" id="ARBA00046278"/>
    </source>
</evidence>
<dbReference type="OrthoDB" id="3971370at2759"/>
<dbReference type="PROSITE" id="PS51419">
    <property type="entry name" value="RAB"/>
    <property type="match status" value="1"/>
</dbReference>
<gene>
    <name evidence="4" type="ORF">HANVADRAFT_11162</name>
</gene>
<dbReference type="PANTHER" id="PTHR47977">
    <property type="entry name" value="RAS-RELATED PROTEIN RAB"/>
    <property type="match status" value="1"/>
</dbReference>
<dbReference type="FunFam" id="3.40.50.300:FF:001447">
    <property type="entry name" value="Ras-related protein Rab-1B"/>
    <property type="match status" value="1"/>
</dbReference>
<dbReference type="SUPFAM" id="SSF52540">
    <property type="entry name" value="P-loop containing nucleoside triphosphate hydrolases"/>
    <property type="match status" value="1"/>
</dbReference>
<dbReference type="CDD" id="cd00154">
    <property type="entry name" value="Rab"/>
    <property type="match status" value="1"/>
</dbReference>
<dbReference type="InterPro" id="IPR050227">
    <property type="entry name" value="Rab"/>
</dbReference>
<protein>
    <submittedName>
        <fullName evidence="4">p-loop containing nucleoside triphosphate hydrolase protein</fullName>
    </submittedName>
</protein>
<feature type="non-terminal residue" evidence="4">
    <location>
        <position position="1"/>
    </location>
</feature>
<reference evidence="5" key="1">
    <citation type="journal article" date="2016" name="Proc. Natl. Acad. Sci. U.S.A.">
        <title>Comparative genomics of biotechnologically important yeasts.</title>
        <authorList>
            <person name="Riley R."/>
            <person name="Haridas S."/>
            <person name="Wolfe K.H."/>
            <person name="Lopes M.R."/>
            <person name="Hittinger C.T."/>
            <person name="Goeker M."/>
            <person name="Salamov A.A."/>
            <person name="Wisecaver J.H."/>
            <person name="Long T.M."/>
            <person name="Calvey C.H."/>
            <person name="Aerts A.L."/>
            <person name="Barry K.W."/>
            <person name="Choi C."/>
            <person name="Clum A."/>
            <person name="Coughlan A.Y."/>
            <person name="Deshpande S."/>
            <person name="Douglass A.P."/>
            <person name="Hanson S.J."/>
            <person name="Klenk H.-P."/>
            <person name="LaButti K.M."/>
            <person name="Lapidus A."/>
            <person name="Lindquist E.A."/>
            <person name="Lipzen A.M."/>
            <person name="Meier-Kolthoff J.P."/>
            <person name="Ohm R.A."/>
            <person name="Otillar R.P."/>
            <person name="Pangilinan J.L."/>
            <person name="Peng Y."/>
            <person name="Rokas A."/>
            <person name="Rosa C.A."/>
            <person name="Scheuner C."/>
            <person name="Sibirny A.A."/>
            <person name="Slot J.C."/>
            <person name="Stielow J.B."/>
            <person name="Sun H."/>
            <person name="Kurtzman C.P."/>
            <person name="Blackwell M."/>
            <person name="Grigoriev I.V."/>
            <person name="Jeffries T.W."/>
        </authorList>
    </citation>
    <scope>NUCLEOTIDE SEQUENCE [LARGE SCALE GENOMIC DNA]</scope>
    <source>
        <strain evidence="5">NRRL Y-1626</strain>
    </source>
</reference>
<keyword evidence="5" id="KW-1185">Reference proteome</keyword>
<keyword evidence="1" id="KW-0547">Nucleotide-binding</keyword>
<accession>A0A1B7TI38</accession>
<comment type="caution">
    <text evidence="4">The sequence shown here is derived from an EMBL/GenBank/DDBJ whole genome shotgun (WGS) entry which is preliminary data.</text>
</comment>
<sequence>IKILLLGDTNTGKTAIILRYYDENNFSNYEITTGSTIGIDIKTQLINLDNRFFKIILWDTAGQERFRQALNPLMYKKTQGLILVYDISSLKSFESLWNYWILEWLKNNNFQNGYEKNSKKKGRIYLMGNKTDLYKEREVTHEHVLKFMFK</sequence>
<organism evidence="4 5">
    <name type="scientific">Hanseniaspora valbyensis NRRL Y-1626</name>
    <dbReference type="NCBI Taxonomy" id="766949"/>
    <lineage>
        <taxon>Eukaryota</taxon>
        <taxon>Fungi</taxon>
        <taxon>Dikarya</taxon>
        <taxon>Ascomycota</taxon>
        <taxon>Saccharomycotina</taxon>
        <taxon>Saccharomycetes</taxon>
        <taxon>Saccharomycodales</taxon>
        <taxon>Saccharomycodaceae</taxon>
        <taxon>Hanseniaspora</taxon>
    </lineage>
</organism>
<dbReference type="GO" id="GO:0003924">
    <property type="term" value="F:GTPase activity"/>
    <property type="evidence" value="ECO:0007669"/>
    <property type="project" value="InterPro"/>
</dbReference>
<keyword evidence="2" id="KW-0342">GTP-binding</keyword>
<dbReference type="Gene3D" id="3.40.50.300">
    <property type="entry name" value="P-loop containing nucleotide triphosphate hydrolases"/>
    <property type="match status" value="1"/>
</dbReference>
<dbReference type="InterPro" id="IPR027417">
    <property type="entry name" value="P-loop_NTPase"/>
</dbReference>